<evidence type="ECO:0000256" key="7">
    <source>
        <dbReference type="ARBA" id="ARBA00022777"/>
    </source>
</evidence>
<evidence type="ECO:0000259" key="11">
    <source>
        <dbReference type="PROSITE" id="PS50109"/>
    </source>
</evidence>
<dbReference type="SMART" id="SM00388">
    <property type="entry name" value="HisKA"/>
    <property type="match status" value="1"/>
</dbReference>
<evidence type="ECO:0000256" key="10">
    <source>
        <dbReference type="SAM" id="Phobius"/>
    </source>
</evidence>
<dbReference type="Gene3D" id="1.10.287.130">
    <property type="match status" value="1"/>
</dbReference>
<feature type="transmembrane region" description="Helical" evidence="10">
    <location>
        <begin position="12"/>
        <end position="31"/>
    </location>
</feature>
<dbReference type="PANTHER" id="PTHR44936:SF9">
    <property type="entry name" value="SENSOR PROTEIN CREC"/>
    <property type="match status" value="1"/>
</dbReference>
<evidence type="ECO:0000256" key="5">
    <source>
        <dbReference type="ARBA" id="ARBA00022553"/>
    </source>
</evidence>
<dbReference type="InterPro" id="IPR003594">
    <property type="entry name" value="HATPase_dom"/>
</dbReference>
<dbReference type="Proteomes" id="UP000198221">
    <property type="component" value="Chromosome I"/>
</dbReference>
<dbReference type="Gene3D" id="3.30.565.10">
    <property type="entry name" value="Histidine kinase-like ATPase, C-terminal domain"/>
    <property type="match status" value="1"/>
</dbReference>
<dbReference type="GO" id="GO:0000155">
    <property type="term" value="F:phosphorelay sensor kinase activity"/>
    <property type="evidence" value="ECO:0007669"/>
    <property type="project" value="InterPro"/>
</dbReference>
<accession>A0A1C5K2Q6</accession>
<keyword evidence="10" id="KW-0812">Transmembrane</keyword>
<proteinExistence type="predicted"/>
<dbReference type="GO" id="GO:0005886">
    <property type="term" value="C:plasma membrane"/>
    <property type="evidence" value="ECO:0007669"/>
    <property type="project" value="UniProtKB-SubCell"/>
</dbReference>
<reference evidence="13" key="1">
    <citation type="submission" date="2016-06" db="EMBL/GenBank/DDBJ databases">
        <authorList>
            <person name="Varghese N."/>
            <person name="Submissions Spin"/>
        </authorList>
    </citation>
    <scope>NUCLEOTIDE SEQUENCE [LARGE SCALE GENOMIC DNA]</scope>
    <source>
        <strain evidence="13">DSM 43819</strain>
    </source>
</reference>
<evidence type="ECO:0000256" key="1">
    <source>
        <dbReference type="ARBA" id="ARBA00000085"/>
    </source>
</evidence>
<comment type="catalytic activity">
    <reaction evidence="1">
        <text>ATP + protein L-histidine = ADP + protein N-phospho-L-histidine.</text>
        <dbReference type="EC" id="2.7.13.3"/>
    </reaction>
</comment>
<dbReference type="Pfam" id="PF00512">
    <property type="entry name" value="HisKA"/>
    <property type="match status" value="1"/>
</dbReference>
<dbReference type="InterPro" id="IPR003661">
    <property type="entry name" value="HisK_dim/P_dom"/>
</dbReference>
<dbReference type="PANTHER" id="PTHR44936">
    <property type="entry name" value="SENSOR PROTEIN CREC"/>
    <property type="match status" value="1"/>
</dbReference>
<keyword evidence="6" id="KW-0808">Transferase</keyword>
<feature type="transmembrane region" description="Helical" evidence="10">
    <location>
        <begin position="62"/>
        <end position="86"/>
    </location>
</feature>
<dbReference type="EC" id="2.7.13.3" evidence="3"/>
<dbReference type="Pfam" id="PF02518">
    <property type="entry name" value="HATPase_c"/>
    <property type="match status" value="1"/>
</dbReference>
<dbReference type="PROSITE" id="PS50109">
    <property type="entry name" value="HIS_KIN"/>
    <property type="match status" value="1"/>
</dbReference>
<gene>
    <name evidence="12" type="ORF">GA0070613_6152</name>
</gene>
<keyword evidence="13" id="KW-1185">Reference proteome</keyword>
<dbReference type="InterPro" id="IPR050980">
    <property type="entry name" value="2C_sensor_his_kinase"/>
</dbReference>
<dbReference type="PRINTS" id="PR00344">
    <property type="entry name" value="BCTRLSENSOR"/>
</dbReference>
<protein>
    <recommendedName>
        <fullName evidence="3">histidine kinase</fullName>
        <ecNumber evidence="3">2.7.13.3</ecNumber>
    </recommendedName>
</protein>
<name>A0A1C5K2Q6_9ACTN</name>
<keyword evidence="5" id="KW-0597">Phosphoprotein</keyword>
<evidence type="ECO:0000313" key="13">
    <source>
        <dbReference type="Proteomes" id="UP000198221"/>
    </source>
</evidence>
<feature type="domain" description="Histidine kinase" evidence="11">
    <location>
        <begin position="136"/>
        <end position="342"/>
    </location>
</feature>
<evidence type="ECO:0000256" key="4">
    <source>
        <dbReference type="ARBA" id="ARBA00022475"/>
    </source>
</evidence>
<dbReference type="InterPro" id="IPR005467">
    <property type="entry name" value="His_kinase_dom"/>
</dbReference>
<keyword evidence="9" id="KW-0843">Virulence</keyword>
<keyword evidence="7 12" id="KW-0418">Kinase</keyword>
<dbReference type="EMBL" id="LT607754">
    <property type="protein sequence ID" value="SCG77100.1"/>
    <property type="molecule type" value="Genomic_DNA"/>
</dbReference>
<sequence length="363" mass="39404">MSGIDSSRNDRLFLAGWALTAVVNSYLMYVLPGKETIPFHLVWIGLSVVYGLTFWRPIVMAAVLAAVALTTGYILVHHASVAAIGWEETTEVPLMAAVFGVMVWHVRRRQQMVAEVARLADVERRRADSQDRFVRLASHELRTPITIARGYTELVRAATGDPEIQEDTRIVLEELDRLAGITQRLVTLIQMDGRYVREMRDVDLVLAGVVRRWRPAADRQWSVRSTIGTASINQDRLEVALDCLLENAVKFTRPGDRIEVGGSGARDSWTIVVADSGTGMSPERVEALSKAGVPPAPPGIFSGTGLGLAIVRAVVGSWGGSLRLNSEPGVGTTVSLVFPRFAAQQASTDMAPAPQQPRSAAGG</sequence>
<dbReference type="InterPro" id="IPR036097">
    <property type="entry name" value="HisK_dim/P_sf"/>
</dbReference>
<evidence type="ECO:0000256" key="8">
    <source>
        <dbReference type="ARBA" id="ARBA00023012"/>
    </source>
</evidence>
<dbReference type="SMART" id="SM00387">
    <property type="entry name" value="HATPase_c"/>
    <property type="match status" value="1"/>
</dbReference>
<keyword evidence="8" id="KW-0902">Two-component regulatory system</keyword>
<dbReference type="RefSeq" id="WP_089015386.1">
    <property type="nucleotide sequence ID" value="NZ_LT607754.1"/>
</dbReference>
<keyword evidence="4" id="KW-1003">Cell membrane</keyword>
<dbReference type="SUPFAM" id="SSF55874">
    <property type="entry name" value="ATPase domain of HSP90 chaperone/DNA topoisomerase II/histidine kinase"/>
    <property type="match status" value="1"/>
</dbReference>
<evidence type="ECO:0000256" key="3">
    <source>
        <dbReference type="ARBA" id="ARBA00012438"/>
    </source>
</evidence>
<dbReference type="InterPro" id="IPR036890">
    <property type="entry name" value="HATPase_C_sf"/>
</dbReference>
<organism evidence="12 13">
    <name type="scientific">Micromonospora inositola</name>
    <dbReference type="NCBI Taxonomy" id="47865"/>
    <lineage>
        <taxon>Bacteria</taxon>
        <taxon>Bacillati</taxon>
        <taxon>Actinomycetota</taxon>
        <taxon>Actinomycetes</taxon>
        <taxon>Micromonosporales</taxon>
        <taxon>Micromonosporaceae</taxon>
        <taxon>Micromonospora</taxon>
    </lineage>
</organism>
<feature type="transmembrane region" description="Helical" evidence="10">
    <location>
        <begin position="92"/>
        <end position="108"/>
    </location>
</feature>
<evidence type="ECO:0000313" key="12">
    <source>
        <dbReference type="EMBL" id="SCG77100.1"/>
    </source>
</evidence>
<evidence type="ECO:0000256" key="9">
    <source>
        <dbReference type="ARBA" id="ARBA00023026"/>
    </source>
</evidence>
<dbReference type="OrthoDB" id="5241402at2"/>
<feature type="transmembrane region" description="Helical" evidence="10">
    <location>
        <begin position="37"/>
        <end position="55"/>
    </location>
</feature>
<dbReference type="InterPro" id="IPR004358">
    <property type="entry name" value="Sig_transdc_His_kin-like_C"/>
</dbReference>
<dbReference type="SUPFAM" id="SSF47384">
    <property type="entry name" value="Homodimeric domain of signal transducing histidine kinase"/>
    <property type="match status" value="1"/>
</dbReference>
<dbReference type="CDD" id="cd00082">
    <property type="entry name" value="HisKA"/>
    <property type="match status" value="1"/>
</dbReference>
<dbReference type="AlphaFoldDB" id="A0A1C5K2Q6"/>
<keyword evidence="10" id="KW-1133">Transmembrane helix</keyword>
<comment type="subcellular location">
    <subcellularLocation>
        <location evidence="2">Cell membrane</location>
        <topology evidence="2">Multi-pass membrane protein</topology>
    </subcellularLocation>
</comment>
<keyword evidence="10" id="KW-0472">Membrane</keyword>
<evidence type="ECO:0000256" key="2">
    <source>
        <dbReference type="ARBA" id="ARBA00004651"/>
    </source>
</evidence>
<evidence type="ECO:0000256" key="6">
    <source>
        <dbReference type="ARBA" id="ARBA00022679"/>
    </source>
</evidence>